<evidence type="ECO:0000256" key="3">
    <source>
        <dbReference type="ARBA" id="ARBA00022605"/>
    </source>
</evidence>
<comment type="subunit">
    <text evidence="8">Homodimer.</text>
</comment>
<feature type="domain" description="SDH C-terminal" evidence="10">
    <location>
        <begin position="251"/>
        <end position="280"/>
    </location>
</feature>
<keyword evidence="5 8" id="KW-0560">Oxidoreductase</keyword>
<feature type="binding site" evidence="8">
    <location>
        <position position="251"/>
    </location>
    <ligand>
        <name>NADP(+)</name>
        <dbReference type="ChEBI" id="CHEBI:58349"/>
    </ligand>
</feature>
<keyword evidence="4 8" id="KW-0521">NADP</keyword>
<evidence type="ECO:0000259" key="9">
    <source>
        <dbReference type="Pfam" id="PF08501"/>
    </source>
</evidence>
<feature type="active site" description="Proton acceptor" evidence="8">
    <location>
        <position position="78"/>
    </location>
</feature>
<proteinExistence type="inferred from homology"/>
<dbReference type="InterPro" id="IPR022893">
    <property type="entry name" value="Shikimate_DH_fam"/>
</dbReference>
<dbReference type="SUPFAM" id="SSF53223">
    <property type="entry name" value="Aminoacid dehydrogenase-like, N-terminal domain"/>
    <property type="match status" value="1"/>
</dbReference>
<gene>
    <name evidence="8" type="primary">aroE</name>
    <name evidence="11" type="ORF">CK503_10000</name>
</gene>
<dbReference type="EMBL" id="NSKE01000006">
    <property type="protein sequence ID" value="PAU94045.1"/>
    <property type="molecule type" value="Genomic_DNA"/>
</dbReference>
<accession>A0A2A2GB26</accession>
<dbReference type="InterPro" id="IPR011342">
    <property type="entry name" value="Shikimate_DH"/>
</dbReference>
<dbReference type="InterPro" id="IPR046346">
    <property type="entry name" value="Aminoacid_DH-like_N_sf"/>
</dbReference>
<dbReference type="NCBIfam" id="TIGR00507">
    <property type="entry name" value="aroE"/>
    <property type="match status" value="1"/>
</dbReference>
<feature type="binding site" evidence="8">
    <location>
        <position position="114"/>
    </location>
    <ligand>
        <name>shikimate</name>
        <dbReference type="ChEBI" id="CHEBI:36208"/>
    </ligand>
</feature>
<dbReference type="PANTHER" id="PTHR21089:SF1">
    <property type="entry name" value="BIFUNCTIONAL 3-DEHYDROQUINATE DEHYDRATASE_SHIKIMATE DEHYDROGENASE, CHLOROPLASTIC"/>
    <property type="match status" value="1"/>
</dbReference>
<dbReference type="GO" id="GO:0004764">
    <property type="term" value="F:shikimate 3-dehydrogenase (NADP+) activity"/>
    <property type="evidence" value="ECO:0007669"/>
    <property type="project" value="UniProtKB-UniRule"/>
</dbReference>
<name>A0A2A2GB26_9BACT</name>
<dbReference type="GO" id="GO:0050661">
    <property type="term" value="F:NADP binding"/>
    <property type="evidence" value="ECO:0007669"/>
    <property type="project" value="InterPro"/>
</dbReference>
<evidence type="ECO:0000256" key="1">
    <source>
        <dbReference type="ARBA" id="ARBA00004871"/>
    </source>
</evidence>
<comment type="caution">
    <text evidence="8">Lacks conserved residue(s) required for the propagation of feature annotation.</text>
</comment>
<dbReference type="PANTHER" id="PTHR21089">
    <property type="entry name" value="SHIKIMATE DEHYDROGENASE"/>
    <property type="match status" value="1"/>
</dbReference>
<feature type="domain" description="Shikimate dehydrogenase substrate binding N-terminal" evidence="9">
    <location>
        <begin position="19"/>
        <end position="101"/>
    </location>
</feature>
<dbReference type="AlphaFoldDB" id="A0A2A2GB26"/>
<dbReference type="Pfam" id="PF18317">
    <property type="entry name" value="SDH_C"/>
    <property type="match status" value="1"/>
</dbReference>
<evidence type="ECO:0000259" key="10">
    <source>
        <dbReference type="Pfam" id="PF18317"/>
    </source>
</evidence>
<evidence type="ECO:0000256" key="6">
    <source>
        <dbReference type="ARBA" id="ARBA00023141"/>
    </source>
</evidence>
<dbReference type="OrthoDB" id="9792692at2"/>
<dbReference type="GO" id="GO:0008652">
    <property type="term" value="P:amino acid biosynthetic process"/>
    <property type="evidence" value="ECO:0007669"/>
    <property type="project" value="UniProtKB-KW"/>
</dbReference>
<dbReference type="CDD" id="cd01065">
    <property type="entry name" value="NAD_bind_Shikimate_DH"/>
    <property type="match status" value="1"/>
</dbReference>
<evidence type="ECO:0000313" key="12">
    <source>
        <dbReference type="Proteomes" id="UP000218831"/>
    </source>
</evidence>
<dbReference type="UniPathway" id="UPA00053">
    <property type="reaction ID" value="UER00087"/>
</dbReference>
<keyword evidence="3 8" id="KW-0028">Amino-acid biosynthesis</keyword>
<sequence length="286" mass="32364">MTLSQFIQSPKSNHPNYVLLGHPVEHSWSPLMHNIALQHYDIEAEYHAIDVQSKELIDLASFFNRDSFLGANVTIPYKQSIANYLDSIDVSAQKIGAVNTIVKNDYQLEGYNTDYAGFTEPLQPYEFELEGASAVVFGTGGAARAIVYGLTEMGLEEMFLVSRSPNRITSYRDNRRVQIVSYENWTSFAEEALLIVNTTPLGMDPKIDSSPVRDEEKQYLEAKICYDIVYNPVETKFLKQASEAGAQMIDGLEMLIQQGSESFKLWTGYPFPINIVRDTLYEKLEN</sequence>
<dbReference type="SUPFAM" id="SSF51735">
    <property type="entry name" value="NAD(P)-binding Rossmann-fold domains"/>
    <property type="match status" value="1"/>
</dbReference>
<reference evidence="11 12" key="1">
    <citation type="submission" date="2017-08" db="EMBL/GenBank/DDBJ databases">
        <title>Aliifodinibius alkalisoli sp. nov., isolated from saline alkaline soil.</title>
        <authorList>
            <person name="Liu D."/>
            <person name="Zhang G."/>
        </authorList>
    </citation>
    <scope>NUCLEOTIDE SEQUENCE [LARGE SCALE GENOMIC DNA]</scope>
    <source>
        <strain evidence="11 12">WN023</strain>
    </source>
</reference>
<feature type="binding site" evidence="8">
    <location>
        <position position="228"/>
    </location>
    <ligand>
        <name>NADP(+)</name>
        <dbReference type="ChEBI" id="CHEBI:58349"/>
    </ligand>
</feature>
<feature type="binding site" evidence="8">
    <location>
        <position position="258"/>
    </location>
    <ligand>
        <name>shikimate</name>
        <dbReference type="ChEBI" id="CHEBI:36208"/>
    </ligand>
</feature>
<dbReference type="HAMAP" id="MF_00222">
    <property type="entry name" value="Shikimate_DH_AroE"/>
    <property type="match status" value="1"/>
</dbReference>
<feature type="binding site" evidence="8">
    <location>
        <position position="74"/>
    </location>
    <ligand>
        <name>shikimate</name>
        <dbReference type="ChEBI" id="CHEBI:36208"/>
    </ligand>
</feature>
<dbReference type="NCBIfam" id="NF001314">
    <property type="entry name" value="PRK00258.2-2"/>
    <property type="match status" value="1"/>
</dbReference>
<comment type="caution">
    <text evidence="11">The sequence shown here is derived from an EMBL/GenBank/DDBJ whole genome shotgun (WGS) entry which is preliminary data.</text>
</comment>
<evidence type="ECO:0000256" key="2">
    <source>
        <dbReference type="ARBA" id="ARBA00012962"/>
    </source>
</evidence>
<dbReference type="GO" id="GO:0009073">
    <property type="term" value="P:aromatic amino acid family biosynthetic process"/>
    <property type="evidence" value="ECO:0007669"/>
    <property type="project" value="UniProtKB-KW"/>
</dbReference>
<comment type="similarity">
    <text evidence="8">Belongs to the shikimate dehydrogenase family.</text>
</comment>
<dbReference type="GO" id="GO:0019632">
    <property type="term" value="P:shikimate metabolic process"/>
    <property type="evidence" value="ECO:0007669"/>
    <property type="project" value="InterPro"/>
</dbReference>
<evidence type="ECO:0000256" key="4">
    <source>
        <dbReference type="ARBA" id="ARBA00022857"/>
    </source>
</evidence>
<feature type="binding site" evidence="8">
    <location>
        <begin position="27"/>
        <end position="29"/>
    </location>
    <ligand>
        <name>shikimate</name>
        <dbReference type="ChEBI" id="CHEBI:36208"/>
    </ligand>
</feature>
<feature type="binding site" evidence="8">
    <location>
        <position position="99"/>
    </location>
    <ligand>
        <name>shikimate</name>
        <dbReference type="ChEBI" id="CHEBI:36208"/>
    </ligand>
</feature>
<comment type="function">
    <text evidence="8">Involved in the biosynthesis of the chorismate, which leads to the biosynthesis of aromatic amino acids. Catalyzes the reversible NADPH linked reduction of 3-dehydroshikimate (DHSA) to yield shikimate (SA).</text>
</comment>
<evidence type="ECO:0000256" key="8">
    <source>
        <dbReference type="HAMAP-Rule" id="MF_00222"/>
    </source>
</evidence>
<evidence type="ECO:0000313" key="11">
    <source>
        <dbReference type="EMBL" id="PAU94045.1"/>
    </source>
</evidence>
<evidence type="ECO:0000256" key="5">
    <source>
        <dbReference type="ARBA" id="ARBA00023002"/>
    </source>
</evidence>
<dbReference type="InterPro" id="IPR013708">
    <property type="entry name" value="Shikimate_DH-bd_N"/>
</dbReference>
<keyword evidence="12" id="KW-1185">Reference proteome</keyword>
<keyword evidence="6 8" id="KW-0057">Aromatic amino acid biosynthesis</keyword>
<dbReference type="Proteomes" id="UP000218831">
    <property type="component" value="Unassembled WGS sequence"/>
</dbReference>
<dbReference type="Pfam" id="PF08501">
    <property type="entry name" value="Shikimate_dh_N"/>
    <property type="match status" value="1"/>
</dbReference>
<dbReference type="GO" id="GO:0009423">
    <property type="term" value="P:chorismate biosynthetic process"/>
    <property type="evidence" value="ECO:0007669"/>
    <property type="project" value="UniProtKB-UniRule"/>
</dbReference>
<dbReference type="Gene3D" id="3.40.50.10860">
    <property type="entry name" value="Leucine Dehydrogenase, chain A, domain 1"/>
    <property type="match status" value="1"/>
</dbReference>
<dbReference type="EC" id="1.1.1.25" evidence="2 8"/>
<dbReference type="InterPro" id="IPR041121">
    <property type="entry name" value="SDH_C"/>
</dbReference>
<comment type="pathway">
    <text evidence="1 8">Metabolic intermediate biosynthesis; chorismate biosynthesis; chorismate from D-erythrose 4-phosphate and phosphoenolpyruvate: step 4/7.</text>
</comment>
<feature type="binding site" evidence="8">
    <location>
        <position position="230"/>
    </location>
    <ligand>
        <name>shikimate</name>
        <dbReference type="ChEBI" id="CHEBI:36208"/>
    </ligand>
</feature>
<comment type="catalytic activity">
    <reaction evidence="7 8">
        <text>shikimate + NADP(+) = 3-dehydroshikimate + NADPH + H(+)</text>
        <dbReference type="Rhea" id="RHEA:17737"/>
        <dbReference type="ChEBI" id="CHEBI:15378"/>
        <dbReference type="ChEBI" id="CHEBI:16630"/>
        <dbReference type="ChEBI" id="CHEBI:36208"/>
        <dbReference type="ChEBI" id="CHEBI:57783"/>
        <dbReference type="ChEBI" id="CHEBI:58349"/>
        <dbReference type="EC" id="1.1.1.25"/>
    </reaction>
</comment>
<organism evidence="11 12">
    <name type="scientific">Fodinibius salipaludis</name>
    <dbReference type="NCBI Taxonomy" id="2032627"/>
    <lineage>
        <taxon>Bacteria</taxon>
        <taxon>Pseudomonadati</taxon>
        <taxon>Balneolota</taxon>
        <taxon>Balneolia</taxon>
        <taxon>Balneolales</taxon>
        <taxon>Balneolaceae</taxon>
        <taxon>Fodinibius</taxon>
    </lineage>
</organism>
<evidence type="ECO:0000256" key="7">
    <source>
        <dbReference type="ARBA" id="ARBA00049442"/>
    </source>
</evidence>
<dbReference type="Gene3D" id="3.40.50.720">
    <property type="entry name" value="NAD(P)-binding Rossmann-like Domain"/>
    <property type="match status" value="1"/>
</dbReference>
<protein>
    <recommendedName>
        <fullName evidence="2 8">Shikimate dehydrogenase (NADP(+))</fullName>
        <shortName evidence="8">SDH</shortName>
        <ecNumber evidence="2 8">1.1.1.25</ecNumber>
    </recommendedName>
</protein>
<dbReference type="InterPro" id="IPR036291">
    <property type="entry name" value="NAD(P)-bd_dom_sf"/>
</dbReference>